<sequence>MKMRGFHLAAYFSQLSKAARLVHATRPLCTKAYDSKALAVKPVRDDDAYRQLENLDFMTAAKMLFSDPPKKKESGKVHSQFCFFFSTGLISIWSNSSFAACLQWEVEVKKKKDEGEEKAKGLEANASKESEEAASAEDNPDQQSKTQPFSHERAANSRSQRGGETAEKSTHPKKQLKDKIVTAETLLPSKVRNLKSCFQIGDELIVCIRWGILNLVSFFSSSLLLMSKFCSFCILIVAEIEPATLVG</sequence>
<dbReference type="AlphaFoldDB" id="A0A4Y7LD49"/>
<evidence type="ECO:0000256" key="1">
    <source>
        <dbReference type="SAM" id="MobiDB-lite"/>
    </source>
</evidence>
<evidence type="ECO:0000313" key="2">
    <source>
        <dbReference type="EMBL" id="RZC83146.1"/>
    </source>
</evidence>
<evidence type="ECO:0000313" key="3">
    <source>
        <dbReference type="Proteomes" id="UP000316621"/>
    </source>
</evidence>
<accession>A0A4Y7LD49</accession>
<dbReference type="Proteomes" id="UP000316621">
    <property type="component" value="Chromosome 11"/>
</dbReference>
<feature type="compositionally biased region" description="Basic and acidic residues" evidence="1">
    <location>
        <begin position="113"/>
        <end position="131"/>
    </location>
</feature>
<protein>
    <submittedName>
        <fullName evidence="2">Uncharacterized protein</fullName>
    </submittedName>
</protein>
<keyword evidence="3" id="KW-1185">Reference proteome</keyword>
<proteinExistence type="predicted"/>
<organism evidence="2 3">
    <name type="scientific">Papaver somniferum</name>
    <name type="common">Opium poppy</name>
    <dbReference type="NCBI Taxonomy" id="3469"/>
    <lineage>
        <taxon>Eukaryota</taxon>
        <taxon>Viridiplantae</taxon>
        <taxon>Streptophyta</taxon>
        <taxon>Embryophyta</taxon>
        <taxon>Tracheophyta</taxon>
        <taxon>Spermatophyta</taxon>
        <taxon>Magnoliopsida</taxon>
        <taxon>Ranunculales</taxon>
        <taxon>Papaveraceae</taxon>
        <taxon>Papaveroideae</taxon>
        <taxon>Papaver</taxon>
    </lineage>
</organism>
<reference evidence="2 3" key="1">
    <citation type="journal article" date="2018" name="Science">
        <title>The opium poppy genome and morphinan production.</title>
        <authorList>
            <person name="Guo L."/>
            <person name="Winzer T."/>
            <person name="Yang X."/>
            <person name="Li Y."/>
            <person name="Ning Z."/>
            <person name="He Z."/>
            <person name="Teodor R."/>
            <person name="Lu Y."/>
            <person name="Bowser T.A."/>
            <person name="Graham I.A."/>
            <person name="Ye K."/>
        </authorList>
    </citation>
    <scope>NUCLEOTIDE SEQUENCE [LARGE SCALE GENOMIC DNA]</scope>
    <source>
        <strain evidence="3">cv. HN1</strain>
        <tissue evidence="2">Leaves</tissue>
    </source>
</reference>
<dbReference type="EMBL" id="CM010725">
    <property type="protein sequence ID" value="RZC83146.1"/>
    <property type="molecule type" value="Genomic_DNA"/>
</dbReference>
<feature type="compositionally biased region" description="Basic and acidic residues" evidence="1">
    <location>
        <begin position="164"/>
        <end position="176"/>
    </location>
</feature>
<gene>
    <name evidence="2" type="ORF">C5167_045929</name>
</gene>
<name>A0A4Y7LD49_PAPSO</name>
<dbReference type="Gramene" id="RZC83146">
    <property type="protein sequence ID" value="RZC83146"/>
    <property type="gene ID" value="C5167_045929"/>
</dbReference>
<feature type="region of interest" description="Disordered" evidence="1">
    <location>
        <begin position="113"/>
        <end position="176"/>
    </location>
</feature>